<accession>A0ACB8E6Q1</accession>
<reference evidence="1" key="1">
    <citation type="submission" date="2021-08" db="EMBL/GenBank/DDBJ databases">
        <title>The first chromosome-level gecko genome reveals the dynamic sex chromosomes of Neotropical dwarf geckos (Sphaerodactylidae: Sphaerodactylus).</title>
        <authorList>
            <person name="Pinto B.J."/>
            <person name="Keating S.E."/>
            <person name="Gamble T."/>
        </authorList>
    </citation>
    <scope>NUCLEOTIDE SEQUENCE</scope>
    <source>
        <strain evidence="1">TG3544</strain>
    </source>
</reference>
<organism evidence="1 2">
    <name type="scientific">Sphaerodactylus townsendi</name>
    <dbReference type="NCBI Taxonomy" id="933632"/>
    <lineage>
        <taxon>Eukaryota</taxon>
        <taxon>Metazoa</taxon>
        <taxon>Chordata</taxon>
        <taxon>Craniata</taxon>
        <taxon>Vertebrata</taxon>
        <taxon>Euteleostomi</taxon>
        <taxon>Lepidosauria</taxon>
        <taxon>Squamata</taxon>
        <taxon>Bifurcata</taxon>
        <taxon>Gekkota</taxon>
        <taxon>Sphaerodactylidae</taxon>
        <taxon>Sphaerodactylus</taxon>
    </lineage>
</organism>
<protein>
    <submittedName>
        <fullName evidence="1">TBC1 domain member 1</fullName>
    </submittedName>
</protein>
<evidence type="ECO:0000313" key="1">
    <source>
        <dbReference type="EMBL" id="KAH7988089.1"/>
    </source>
</evidence>
<evidence type="ECO:0000313" key="2">
    <source>
        <dbReference type="Proteomes" id="UP000827872"/>
    </source>
</evidence>
<keyword evidence="2" id="KW-1185">Reference proteome</keyword>
<dbReference type="Proteomes" id="UP000827872">
    <property type="component" value="Linkage Group LG10"/>
</dbReference>
<gene>
    <name evidence="1" type="primary">TBC1D1_3</name>
    <name evidence="1" type="ORF">K3G42_005833</name>
</gene>
<sequence length="137" mass="15545">MAVLPWIVAEIRQLSIQSSKEEPGTSQVRLYVSPARLRCEADTGESQLWDPLICCSLFEYKPQHVHKLIHNSQDSSYFACLIKDGAVDQQSICYVFKAGDQTELPYLEMWGISEAVCDTVNMDLLFKEKQQAFGPQL</sequence>
<dbReference type="EMBL" id="CM037623">
    <property type="protein sequence ID" value="KAH7988089.1"/>
    <property type="molecule type" value="Genomic_DNA"/>
</dbReference>
<name>A0ACB8E6Q1_9SAUR</name>
<comment type="caution">
    <text evidence="1">The sequence shown here is derived from an EMBL/GenBank/DDBJ whole genome shotgun (WGS) entry which is preliminary data.</text>
</comment>
<proteinExistence type="predicted"/>